<dbReference type="STRING" id="469381.Dpep_0051"/>
<dbReference type="InterPro" id="IPR052345">
    <property type="entry name" value="Rad_response_metalloprotease"/>
</dbReference>
<evidence type="ECO:0000313" key="2">
    <source>
        <dbReference type="EMBL" id="EFC90083.1"/>
    </source>
</evidence>
<reference evidence="2 3" key="1">
    <citation type="journal article" date="2010" name="Stand. Genomic Sci.">
        <title>Permanent draft genome sequence of Dethiosulfovibrio peptidovorans type strain (SEBR 4207).</title>
        <authorList>
            <person name="Labutti K."/>
            <person name="Mayilraj S."/>
            <person name="Clum A."/>
            <person name="Lucas S."/>
            <person name="Glavina Del Rio T."/>
            <person name="Nolan M."/>
            <person name="Tice H."/>
            <person name="Cheng J.F."/>
            <person name="Pitluck S."/>
            <person name="Liolios K."/>
            <person name="Ivanova N."/>
            <person name="Mavromatis K."/>
            <person name="Mikhailova N."/>
            <person name="Pati A."/>
            <person name="Goodwin L."/>
            <person name="Chen A."/>
            <person name="Palaniappan K."/>
            <person name="Land M."/>
            <person name="Hauser L."/>
            <person name="Chang Y.J."/>
            <person name="Jeffries C.D."/>
            <person name="Rohde M."/>
            <person name="Spring S."/>
            <person name="Goker M."/>
            <person name="Woyke T."/>
            <person name="Bristow J."/>
            <person name="Eisen J.A."/>
            <person name="Markowitz V."/>
            <person name="Hugenholtz P."/>
            <person name="Kyrpides N.C."/>
            <person name="Klenk H.P."/>
            <person name="Lapidus A."/>
        </authorList>
    </citation>
    <scope>NUCLEOTIDE SEQUENCE [LARGE SCALE GENOMIC DNA]</scope>
    <source>
        <strain evidence="2 3">DSM 11002</strain>
    </source>
</reference>
<accession>D2Z2C7</accession>
<dbReference type="PaxDb" id="469381-Dpep_0051"/>
<keyword evidence="3" id="KW-1185">Reference proteome</keyword>
<name>D2Z2C7_9BACT</name>
<dbReference type="PANTHER" id="PTHR43236:SF2">
    <property type="entry name" value="BLL0069 PROTEIN"/>
    <property type="match status" value="1"/>
</dbReference>
<dbReference type="EMBL" id="ABTR02000001">
    <property type="protein sequence ID" value="EFC90083.1"/>
    <property type="molecule type" value="Genomic_DNA"/>
</dbReference>
<sequence>MTNNGTRIRVMARTLLGKYGMERMIPIRLSKLCRKLGIEICHSKARHIDGTLFIHGDRKIILVSTALPYERRRFTVAHELGHYVLGHQAAFSLDSPESWVPREEQAANVFAAELLMPKTALQSIHYKHDTKQLAQIFGVSPLAMQIRLEERIRMKK</sequence>
<dbReference type="RefSeq" id="WP_005658541.1">
    <property type="nucleotide sequence ID" value="NZ_ABTR02000001.1"/>
</dbReference>
<dbReference type="Pfam" id="PF06114">
    <property type="entry name" value="Peptidase_M78"/>
    <property type="match status" value="1"/>
</dbReference>
<comment type="caution">
    <text evidence="2">The sequence shown here is derived from an EMBL/GenBank/DDBJ whole genome shotgun (WGS) entry which is preliminary data.</text>
</comment>
<dbReference type="PANTHER" id="PTHR43236">
    <property type="entry name" value="ANTITOXIN HIGA1"/>
    <property type="match status" value="1"/>
</dbReference>
<dbReference type="InterPro" id="IPR010359">
    <property type="entry name" value="IrrE_HExxH"/>
</dbReference>
<proteinExistence type="predicted"/>
<dbReference type="OrthoDB" id="4252at2"/>
<organism evidence="2 3">
    <name type="scientific">Dethiosulfovibrio peptidovorans DSM 11002</name>
    <dbReference type="NCBI Taxonomy" id="469381"/>
    <lineage>
        <taxon>Bacteria</taxon>
        <taxon>Thermotogati</taxon>
        <taxon>Synergistota</taxon>
        <taxon>Synergistia</taxon>
        <taxon>Synergistales</taxon>
        <taxon>Dethiosulfovibrionaceae</taxon>
        <taxon>Dethiosulfovibrio</taxon>
    </lineage>
</organism>
<protein>
    <recommendedName>
        <fullName evidence="1">IrrE N-terminal-like domain-containing protein</fullName>
    </recommendedName>
</protein>
<feature type="domain" description="IrrE N-terminal-like" evidence="1">
    <location>
        <begin position="33"/>
        <end position="148"/>
    </location>
</feature>
<dbReference type="eggNOG" id="COG2856">
    <property type="taxonomic scope" value="Bacteria"/>
</dbReference>
<evidence type="ECO:0000313" key="3">
    <source>
        <dbReference type="Proteomes" id="UP000006427"/>
    </source>
</evidence>
<dbReference type="Proteomes" id="UP000006427">
    <property type="component" value="Unassembled WGS sequence"/>
</dbReference>
<dbReference type="AlphaFoldDB" id="D2Z2C7"/>
<dbReference type="Gene3D" id="1.10.10.2910">
    <property type="match status" value="1"/>
</dbReference>
<evidence type="ECO:0000259" key="1">
    <source>
        <dbReference type="Pfam" id="PF06114"/>
    </source>
</evidence>
<gene>
    <name evidence="2" type="ORF">Dpep_0051</name>
</gene>